<organism evidence="1 2">
    <name type="scientific">Microvirga splendida</name>
    <dbReference type="NCBI Taxonomy" id="2795727"/>
    <lineage>
        <taxon>Bacteria</taxon>
        <taxon>Pseudomonadati</taxon>
        <taxon>Pseudomonadota</taxon>
        <taxon>Alphaproteobacteria</taxon>
        <taxon>Hyphomicrobiales</taxon>
        <taxon>Methylobacteriaceae</taxon>
        <taxon>Microvirga</taxon>
    </lineage>
</organism>
<proteinExistence type="predicted"/>
<evidence type="ECO:0000313" key="1">
    <source>
        <dbReference type="EMBL" id="MBJ6128559.1"/>
    </source>
</evidence>
<dbReference type="RefSeq" id="WP_199051829.1">
    <property type="nucleotide sequence ID" value="NZ_JAELXT010000060.1"/>
</dbReference>
<name>A0ABS0Y8D0_9HYPH</name>
<gene>
    <name evidence="1" type="ORF">JAO75_24535</name>
</gene>
<accession>A0ABS0Y8D0</accession>
<dbReference type="Proteomes" id="UP000620670">
    <property type="component" value="Unassembled WGS sequence"/>
</dbReference>
<reference evidence="2" key="1">
    <citation type="submission" date="2020-12" db="EMBL/GenBank/DDBJ databases">
        <title>Hymenobacter sp.</title>
        <authorList>
            <person name="Kim M.K."/>
        </authorList>
    </citation>
    <scope>NUCLEOTIDE SEQUENCE [LARGE SCALE GENOMIC DNA]</scope>
    <source>
        <strain evidence="2">BT325</strain>
    </source>
</reference>
<keyword evidence="2" id="KW-1185">Reference proteome</keyword>
<comment type="caution">
    <text evidence="1">The sequence shown here is derived from an EMBL/GenBank/DDBJ whole genome shotgun (WGS) entry which is preliminary data.</text>
</comment>
<sequence>MKANIAAIYIANQIAVQKLIRQYLVPPFEPFVEDDVSIKAEQTWNRYGVPSHGAETWRYEITGTDWHMVARAVFYEGELLEPLAVHCVIEECKSSGIETPEQALNTWLKSLDL</sequence>
<protein>
    <submittedName>
        <fullName evidence="1">Uncharacterized protein</fullName>
    </submittedName>
</protein>
<dbReference type="EMBL" id="JAELXT010000060">
    <property type="protein sequence ID" value="MBJ6128559.1"/>
    <property type="molecule type" value="Genomic_DNA"/>
</dbReference>
<evidence type="ECO:0000313" key="2">
    <source>
        <dbReference type="Proteomes" id="UP000620670"/>
    </source>
</evidence>